<feature type="region of interest" description="Disordered" evidence="1">
    <location>
        <begin position="1"/>
        <end position="59"/>
    </location>
</feature>
<dbReference type="InterPro" id="IPR046341">
    <property type="entry name" value="SET_dom_sf"/>
</dbReference>
<reference evidence="3" key="2">
    <citation type="submission" date="2022-06" db="UniProtKB">
        <authorList>
            <consortium name="EnsemblMetazoa"/>
        </authorList>
    </citation>
    <scope>IDENTIFICATION</scope>
    <source>
        <strain evidence="3">DF5081</strain>
    </source>
</reference>
<dbReference type="EnsemblMetazoa" id="CJA19221.1">
    <property type="protein sequence ID" value="CJA19221.1"/>
    <property type="gene ID" value="WBGene00138425"/>
</dbReference>
<evidence type="ECO:0000259" key="2">
    <source>
        <dbReference type="SMART" id="SM00317"/>
    </source>
</evidence>
<name>A0A8R1E528_CAEJA</name>
<evidence type="ECO:0000256" key="1">
    <source>
        <dbReference type="SAM" id="MobiDB-lite"/>
    </source>
</evidence>
<feature type="compositionally biased region" description="Acidic residues" evidence="1">
    <location>
        <begin position="296"/>
        <end position="312"/>
    </location>
</feature>
<evidence type="ECO:0000313" key="4">
    <source>
        <dbReference type="Proteomes" id="UP000005237"/>
    </source>
</evidence>
<accession>A0A8R1E528</accession>
<dbReference type="SMART" id="SM00317">
    <property type="entry name" value="SET"/>
    <property type="match status" value="1"/>
</dbReference>
<proteinExistence type="predicted"/>
<sequence length="372" mass="40089">MGQGSGDDGVPPTPFSTAAGHSPAHSSSSSATSSTSTPTPQPPPPTSSGVTRITETSWKQSSDESLAEVCIFHVPDKVVALPNSKRAECSLPMNLLLKSTSKNRKKSIWSSDHIPRGVRFGPLVGEIRLVDVDSALICPAEASMAGGTTSQEEVPFDEVPDEWKVFSPSGARLTKTICVKEDGRSNWMKYVTAADEEEGQNLVAAQVGSDIYFYTVKKIEANTELAFWFSRDYARKLNYSATPYVRVRAPPAVVEAAPALPSALPSAIPSALPEATAASETPMAIDYSVKKLVEPAEESTDASSASDEEMIDVEEKEKSRSKCTAFSRPNVIQNPVVRPVPTRLTSFSASLDPLAVYKDYFLRNLQSSELLI</sequence>
<dbReference type="Proteomes" id="UP000005237">
    <property type="component" value="Unassembled WGS sequence"/>
</dbReference>
<evidence type="ECO:0000313" key="3">
    <source>
        <dbReference type="EnsemblMetazoa" id="CJA19221.1"/>
    </source>
</evidence>
<feature type="domain" description="SET" evidence="2">
    <location>
        <begin position="94"/>
        <end position="236"/>
    </location>
</feature>
<feature type="compositionally biased region" description="Polar residues" evidence="1">
    <location>
        <begin position="50"/>
        <end position="59"/>
    </location>
</feature>
<dbReference type="Gene3D" id="2.170.270.10">
    <property type="entry name" value="SET domain"/>
    <property type="match status" value="1"/>
</dbReference>
<reference evidence="4" key="1">
    <citation type="submission" date="2010-08" db="EMBL/GenBank/DDBJ databases">
        <authorList>
            <consortium name="Caenorhabditis japonica Sequencing Consortium"/>
            <person name="Wilson R.K."/>
        </authorList>
    </citation>
    <scope>NUCLEOTIDE SEQUENCE [LARGE SCALE GENOMIC DNA]</scope>
    <source>
        <strain evidence="4">DF5081</strain>
    </source>
</reference>
<keyword evidence="4" id="KW-1185">Reference proteome</keyword>
<dbReference type="InterPro" id="IPR001214">
    <property type="entry name" value="SET_dom"/>
</dbReference>
<feature type="compositionally biased region" description="Low complexity" evidence="1">
    <location>
        <begin position="16"/>
        <end position="38"/>
    </location>
</feature>
<feature type="region of interest" description="Disordered" evidence="1">
    <location>
        <begin position="296"/>
        <end position="321"/>
    </location>
</feature>
<dbReference type="Pfam" id="PF21549">
    <property type="entry name" value="PRDM2_PR"/>
    <property type="match status" value="1"/>
</dbReference>
<protein>
    <submittedName>
        <fullName evidence="3">SET domain-containing protein</fullName>
    </submittedName>
</protein>
<organism evidence="3 4">
    <name type="scientific">Caenorhabditis japonica</name>
    <dbReference type="NCBI Taxonomy" id="281687"/>
    <lineage>
        <taxon>Eukaryota</taxon>
        <taxon>Metazoa</taxon>
        <taxon>Ecdysozoa</taxon>
        <taxon>Nematoda</taxon>
        <taxon>Chromadorea</taxon>
        <taxon>Rhabditida</taxon>
        <taxon>Rhabditina</taxon>
        <taxon>Rhabditomorpha</taxon>
        <taxon>Rhabditoidea</taxon>
        <taxon>Rhabditidae</taxon>
        <taxon>Peloderinae</taxon>
        <taxon>Caenorhabditis</taxon>
    </lineage>
</organism>
<dbReference type="AlphaFoldDB" id="A0A8R1E528"/>